<gene>
    <name evidence="2" type="ORF">CHU92_01285</name>
</gene>
<feature type="signal peptide" evidence="1">
    <location>
        <begin position="1"/>
        <end position="17"/>
    </location>
</feature>
<organism evidence="2 3">
    <name type="scientific">Flavobacterium cyanobacteriorum</name>
    <dbReference type="NCBI Taxonomy" id="2022802"/>
    <lineage>
        <taxon>Bacteria</taxon>
        <taxon>Pseudomonadati</taxon>
        <taxon>Bacteroidota</taxon>
        <taxon>Flavobacteriia</taxon>
        <taxon>Flavobacteriales</taxon>
        <taxon>Flavobacteriaceae</taxon>
        <taxon>Flavobacterium</taxon>
    </lineage>
</organism>
<proteinExistence type="predicted"/>
<name>A0A255ZZL7_9FLAO</name>
<evidence type="ECO:0000256" key="1">
    <source>
        <dbReference type="SAM" id="SignalP"/>
    </source>
</evidence>
<protein>
    <submittedName>
        <fullName evidence="2">Uncharacterized protein</fullName>
    </submittedName>
</protein>
<comment type="caution">
    <text evidence="2">The sequence shown here is derived from an EMBL/GenBank/DDBJ whole genome shotgun (WGS) entry which is preliminary data.</text>
</comment>
<dbReference type="AlphaFoldDB" id="A0A255ZZL7"/>
<keyword evidence="3" id="KW-1185">Reference proteome</keyword>
<feature type="chain" id="PRO_5012513555" evidence="1">
    <location>
        <begin position="18"/>
        <end position="409"/>
    </location>
</feature>
<dbReference type="EMBL" id="NOXV01000109">
    <property type="protein sequence ID" value="OYQ46829.1"/>
    <property type="molecule type" value="Genomic_DNA"/>
</dbReference>
<keyword evidence="1" id="KW-0732">Signal</keyword>
<dbReference type="Proteomes" id="UP000216605">
    <property type="component" value="Unassembled WGS sequence"/>
</dbReference>
<evidence type="ECO:0000313" key="2">
    <source>
        <dbReference type="EMBL" id="OYQ46829.1"/>
    </source>
</evidence>
<dbReference type="OrthoDB" id="9810174at2"/>
<sequence>MKKTLFLLLIGVHAAFAAPSKVSGTSTGNVVHVESLSDLPSPYQGVIKLASNKLYKVHGLVNIGNNAINLNGAGLSGDDPGKDGFLGTVNGAILRSRDVDVYLDNLMVVCGTSETKGYDFVDMTGTKYLNLFAGCSVVDAPNIQGAGVGTITGFNVTCIVENYWKCRDGLKVTGQMEKFTSTLNYVTGITNGGVGIEFLANSVIKDIVIQTTYFVYSGETGIKINKGAIIDHGRLSLNLFRGVTNKLDGFDSFTPGWEMYQNGEGIQDSKGNGFIYLVDKAVPVSFKGITLYSKIPGQTKTLRNAKFLTDASNRFVFTGKRLAAFNVNAIVSAISQEENASFTLGILKNGKEVIEPGATVSGVGKGSGIQINLITQVELDKGDFIELCIKNNSSNTPVIISDMQFKISE</sequence>
<dbReference type="RefSeq" id="WP_094411812.1">
    <property type="nucleotide sequence ID" value="NZ_NOXV01000109.1"/>
</dbReference>
<evidence type="ECO:0000313" key="3">
    <source>
        <dbReference type="Proteomes" id="UP000216605"/>
    </source>
</evidence>
<accession>A0A255ZZL7</accession>
<reference evidence="2 3" key="1">
    <citation type="submission" date="2017-07" db="EMBL/GenBank/DDBJ databases">
        <title>Flavobacterium cyanobacteriorum sp. nov., isolated from cyanobacterial aggregates in a eutrophic lake.</title>
        <authorList>
            <person name="Cai H."/>
        </authorList>
    </citation>
    <scope>NUCLEOTIDE SEQUENCE [LARGE SCALE GENOMIC DNA]</scope>
    <source>
        <strain evidence="2 3">TH021</strain>
    </source>
</reference>